<dbReference type="SUPFAM" id="SSF52091">
    <property type="entry name" value="SpoIIaa-like"/>
    <property type="match status" value="1"/>
</dbReference>
<evidence type="ECO:0000313" key="4">
    <source>
        <dbReference type="Proteomes" id="UP000233440"/>
    </source>
</evidence>
<keyword evidence="4" id="KW-1185">Reference proteome</keyword>
<proteinExistence type="predicted"/>
<reference evidence="3 4" key="1">
    <citation type="submission" date="2017-11" db="EMBL/GenBank/DDBJ databases">
        <title>Bacillus camelliae sp. nov., isolated from pu'er tea.</title>
        <authorList>
            <person name="Niu L."/>
        </authorList>
    </citation>
    <scope>NUCLEOTIDE SEQUENCE [LARGE SCALE GENOMIC DNA]</scope>
    <source>
        <strain evidence="3 4">7578-1</strain>
    </source>
</reference>
<dbReference type="Pfam" id="PF01740">
    <property type="entry name" value="STAS"/>
    <property type="match status" value="1"/>
</dbReference>
<dbReference type="InterPro" id="IPR002645">
    <property type="entry name" value="STAS_dom"/>
</dbReference>
<evidence type="ECO:0000259" key="2">
    <source>
        <dbReference type="PROSITE" id="PS50801"/>
    </source>
</evidence>
<accession>A0A2N3LM72</accession>
<comment type="caution">
    <text evidence="3">The sequence shown here is derived from an EMBL/GenBank/DDBJ whole genome shotgun (WGS) entry which is preliminary data.</text>
</comment>
<evidence type="ECO:0000256" key="1">
    <source>
        <dbReference type="ARBA" id="ARBA00022553"/>
    </source>
</evidence>
<dbReference type="CDD" id="cd07041">
    <property type="entry name" value="STAS_RsbR_RsbS_like"/>
    <property type="match status" value="1"/>
</dbReference>
<dbReference type="PROSITE" id="PS50801">
    <property type="entry name" value="STAS"/>
    <property type="match status" value="1"/>
</dbReference>
<evidence type="ECO:0000313" key="3">
    <source>
        <dbReference type="EMBL" id="PKR85665.1"/>
    </source>
</evidence>
<gene>
    <name evidence="3" type="ORF">CWO92_08115</name>
</gene>
<dbReference type="Gene3D" id="3.30.750.24">
    <property type="entry name" value="STAS domain"/>
    <property type="match status" value="1"/>
</dbReference>
<keyword evidence="1" id="KW-0597">Phosphoprotein</keyword>
<dbReference type="InterPro" id="IPR036513">
    <property type="entry name" value="STAS_dom_sf"/>
</dbReference>
<dbReference type="EMBL" id="PIQO01000004">
    <property type="protein sequence ID" value="PKR85665.1"/>
    <property type="molecule type" value="Genomic_DNA"/>
</dbReference>
<name>A0A2N3LM72_9BACI</name>
<protein>
    <submittedName>
        <fullName evidence="3">RsbT co-antagonist protein RsbRB</fullName>
    </submittedName>
</protein>
<sequence length="277" mass="32117">MHRNKELHTFLLTKASSFTEQWYDSLDKSDPSGVYSSENPDVINDLKKQNYDFHIHLCEVFVKEESIFLEDFQKWIHTIAQDPHHLNTPIQYIIREFFRVREQYLSFIKEFVAIHEGTFTTEMIDRWNNIIIKAFDKVILSFVEEHQYYAEQRLLAQQELIQELSCPVIALYNNTAMLPLVGEIDTRRAKFMIDNTLKQCVKLGVELLVIDLSGVVMIDTMVAQQIFHLVTALKLIGIKTILSGIRPEIAQTAVQLGLDFRNVETYATLNQALSSMS</sequence>
<dbReference type="OrthoDB" id="9800154at2"/>
<dbReference type="AlphaFoldDB" id="A0A2N3LM72"/>
<dbReference type="PANTHER" id="PTHR33745:SF3">
    <property type="entry name" value="RSBT CO-ANTAGONIST PROTEIN RSBRC"/>
    <property type="match status" value="1"/>
</dbReference>
<dbReference type="Proteomes" id="UP000233440">
    <property type="component" value="Unassembled WGS sequence"/>
</dbReference>
<dbReference type="RefSeq" id="WP_101353714.1">
    <property type="nucleotide sequence ID" value="NZ_PIQO01000004.1"/>
</dbReference>
<feature type="domain" description="STAS" evidence="2">
    <location>
        <begin position="165"/>
        <end position="276"/>
    </location>
</feature>
<organism evidence="3 4">
    <name type="scientific">Heyndrickxia camelliae</name>
    <dbReference type="NCBI Taxonomy" id="1707093"/>
    <lineage>
        <taxon>Bacteria</taxon>
        <taxon>Bacillati</taxon>
        <taxon>Bacillota</taxon>
        <taxon>Bacilli</taxon>
        <taxon>Bacillales</taxon>
        <taxon>Bacillaceae</taxon>
        <taxon>Heyndrickxia</taxon>
    </lineage>
</organism>
<dbReference type="PANTHER" id="PTHR33745">
    <property type="entry name" value="RSBT ANTAGONIST PROTEIN RSBS-RELATED"/>
    <property type="match status" value="1"/>
</dbReference>
<dbReference type="InterPro" id="IPR051932">
    <property type="entry name" value="Bact_StressResp_Reg"/>
</dbReference>